<dbReference type="Gene3D" id="3.10.10.10">
    <property type="entry name" value="HIV Type 1 Reverse Transcriptase, subunit A, domain 1"/>
    <property type="match status" value="1"/>
</dbReference>
<dbReference type="AlphaFoldDB" id="A0A0G4F594"/>
<dbReference type="InterPro" id="IPR032567">
    <property type="entry name" value="RTL1-rel"/>
</dbReference>
<feature type="region of interest" description="Disordered" evidence="1">
    <location>
        <begin position="108"/>
        <end position="135"/>
    </location>
</feature>
<dbReference type="InterPro" id="IPR043502">
    <property type="entry name" value="DNA/RNA_pol_sf"/>
</dbReference>
<proteinExistence type="predicted"/>
<name>A0A0G4F594_9ALVE</name>
<reference evidence="2" key="1">
    <citation type="submission" date="2014-11" db="EMBL/GenBank/DDBJ databases">
        <authorList>
            <person name="Otto D Thomas"/>
            <person name="Naeem Raeece"/>
        </authorList>
    </citation>
    <scope>NUCLEOTIDE SEQUENCE</scope>
</reference>
<evidence type="ECO:0008006" key="3">
    <source>
        <dbReference type="Google" id="ProtNLM"/>
    </source>
</evidence>
<feature type="compositionally biased region" description="Basic and acidic residues" evidence="1">
    <location>
        <begin position="577"/>
        <end position="591"/>
    </location>
</feature>
<feature type="region of interest" description="Disordered" evidence="1">
    <location>
        <begin position="574"/>
        <end position="600"/>
    </location>
</feature>
<dbReference type="Gene3D" id="3.30.70.270">
    <property type="match status" value="1"/>
</dbReference>
<dbReference type="VEuPathDB" id="CryptoDB:Cvel_15230"/>
<dbReference type="CDD" id="cd01647">
    <property type="entry name" value="RT_LTR"/>
    <property type="match status" value="1"/>
</dbReference>
<feature type="region of interest" description="Disordered" evidence="1">
    <location>
        <begin position="381"/>
        <end position="404"/>
    </location>
</feature>
<organism evidence="2">
    <name type="scientific">Chromera velia CCMP2878</name>
    <dbReference type="NCBI Taxonomy" id="1169474"/>
    <lineage>
        <taxon>Eukaryota</taxon>
        <taxon>Sar</taxon>
        <taxon>Alveolata</taxon>
        <taxon>Colpodellida</taxon>
        <taxon>Chromeraceae</taxon>
        <taxon>Chromera</taxon>
    </lineage>
</organism>
<feature type="region of interest" description="Disordered" evidence="1">
    <location>
        <begin position="1"/>
        <end position="29"/>
    </location>
</feature>
<dbReference type="InterPro" id="IPR043128">
    <property type="entry name" value="Rev_trsase/Diguanyl_cyclase"/>
</dbReference>
<dbReference type="PANTHER" id="PTHR15503:SF22">
    <property type="entry name" value="TRANSPOSON TY3-I GAG POLYPROTEIN"/>
    <property type="match status" value="1"/>
</dbReference>
<evidence type="ECO:0000313" key="2">
    <source>
        <dbReference type="EMBL" id="CEM07420.1"/>
    </source>
</evidence>
<dbReference type="Pfam" id="PF08284">
    <property type="entry name" value="RVP_2"/>
    <property type="match status" value="1"/>
</dbReference>
<evidence type="ECO:0000256" key="1">
    <source>
        <dbReference type="SAM" id="MobiDB-lite"/>
    </source>
</evidence>
<dbReference type="SUPFAM" id="SSF50630">
    <property type="entry name" value="Acid proteases"/>
    <property type="match status" value="1"/>
</dbReference>
<dbReference type="InterPro" id="IPR021109">
    <property type="entry name" value="Peptidase_aspartic_dom_sf"/>
</dbReference>
<sequence length="688" mass="77337">MVEMRPDEEILSQIRSQSWEPRGQPPDHHRNTLEELQYSKAQGIESFGNAFLDLVEEIKDTSTPTDLIHIFKKAIPDTICLKVNKKAPSTLEQAVEAACIAAETLEGRGGNRKRHAQTGGSRPNGKHQASIQTAGQEGDQVIREGEEEFWFPDNELSMNIEGEQPADPYVYDQANMIGAASDDGKVKIIRFQGTVEGIPVRVLLDCGAGKTFLSAQFAHDKGLPIKKMQSLCQCRGAIKGEDRQTVVTTVNKYTSPLAFSIQGYHQRMKFTLANLDDDYDVYLGMKWLIKHEPRMLHWGKGEVEILILGAHGRSVTIKSQTQTSVHTLSSRELKREVRKGRVQEVYLCRLEMVEPVLAPMLMTLEVEPPGEAKMAAAIREETEKEVPEGETTEEKAEREKDETLHRGWSKVMSDPSLHPAARKVVGEYREIFCNEIPKLPLRRSVEFAIDLEPEHPPPARPPYRLSFGELDKMRRQLDDLLAKGFIRPSVSPFAAPAFFVAKKDGSLRMCIDYRAINKIMIKDKYTMPRLEELLDRLHGAKIFSALSEMALDRQRYGAACTWLYMIKQLEAEETEEEEKRHSVKEKEEGKSEKKKRKTEGKLTKWAYAEPAKVTAAVGFGVGVELDTSDEEREFENRRKKKNAPPIPLEDQPSSSAAALSASSASSSSSAAAAAPPVWKRLKELCKKK</sequence>
<feature type="compositionally biased region" description="Low complexity" evidence="1">
    <location>
        <begin position="653"/>
        <end position="674"/>
    </location>
</feature>
<dbReference type="EMBL" id="CDMZ01000127">
    <property type="protein sequence ID" value="CEM07420.1"/>
    <property type="molecule type" value="Genomic_DNA"/>
</dbReference>
<feature type="region of interest" description="Disordered" evidence="1">
    <location>
        <begin position="628"/>
        <end position="676"/>
    </location>
</feature>
<dbReference type="SUPFAM" id="SSF56672">
    <property type="entry name" value="DNA/RNA polymerases"/>
    <property type="match status" value="1"/>
</dbReference>
<protein>
    <recommendedName>
        <fullName evidence="3">Peptidase A2 domain-containing protein</fullName>
    </recommendedName>
</protein>
<gene>
    <name evidence="2" type="ORF">Cvel_15230</name>
</gene>
<dbReference type="CDD" id="cd00303">
    <property type="entry name" value="retropepsin_like"/>
    <property type="match status" value="1"/>
</dbReference>
<dbReference type="PhylomeDB" id="A0A0G4F594"/>
<dbReference type="PANTHER" id="PTHR15503">
    <property type="entry name" value="LDOC1 RELATED"/>
    <property type="match status" value="1"/>
</dbReference>
<dbReference type="Gene3D" id="2.40.70.10">
    <property type="entry name" value="Acid Proteases"/>
    <property type="match status" value="1"/>
</dbReference>
<accession>A0A0G4F594</accession>